<organism evidence="1 2">
    <name type="scientific">Bradyrhizobium erythrophlei</name>
    <dbReference type="NCBI Taxonomy" id="1437360"/>
    <lineage>
        <taxon>Bacteria</taxon>
        <taxon>Pseudomonadati</taxon>
        <taxon>Pseudomonadota</taxon>
        <taxon>Alphaproteobacteria</taxon>
        <taxon>Hyphomicrobiales</taxon>
        <taxon>Nitrobacteraceae</taxon>
        <taxon>Bradyrhizobium</taxon>
    </lineage>
</organism>
<proteinExistence type="predicted"/>
<evidence type="ECO:0000313" key="2">
    <source>
        <dbReference type="Proteomes" id="UP000184096"/>
    </source>
</evidence>
<gene>
    <name evidence="1" type="ORF">SAMN05444170_0603</name>
</gene>
<dbReference type="AlphaFoldDB" id="A0A1M7T1G5"/>
<keyword evidence="2" id="KW-1185">Reference proteome</keyword>
<dbReference type="Proteomes" id="UP000184096">
    <property type="component" value="Chromosome I"/>
</dbReference>
<evidence type="ECO:0000313" key="1">
    <source>
        <dbReference type="EMBL" id="SHN64625.1"/>
    </source>
</evidence>
<name>A0A1M7T1G5_9BRAD</name>
<dbReference type="Pfam" id="PF13557">
    <property type="entry name" value="Phenol_MetA_deg"/>
    <property type="match status" value="1"/>
</dbReference>
<sequence>MLIFTDAHADSCPQASEEIATDRPDVTNSSIVVPFGSLQNENGINVSGRDGGQRVDGANSRWRLGIAPCLEVLVDLPTYLANVHGTGVSGFTDVSPAIKWQISPVPGKIDLSIVTGVALPTGAVAIAGRGAQPYLQMPWSAELHDGWGISGMLTEFFRPDDFTARSITETTFVVEKKLTPRFSLFTEYVGDYPQGGSPSQLWNSGGVYHLTKTQQVDFHVAVGLNHNAPSYIVGLGYSFRVDGLFRQ</sequence>
<reference evidence="2" key="1">
    <citation type="submission" date="2016-11" db="EMBL/GenBank/DDBJ databases">
        <authorList>
            <person name="Varghese N."/>
            <person name="Submissions S."/>
        </authorList>
    </citation>
    <scope>NUCLEOTIDE SEQUENCE [LARGE SCALE GENOMIC DNA]</scope>
    <source>
        <strain evidence="2">GAS401</strain>
    </source>
</reference>
<dbReference type="EMBL" id="LT670849">
    <property type="protein sequence ID" value="SHN64625.1"/>
    <property type="molecule type" value="Genomic_DNA"/>
</dbReference>
<dbReference type="OrthoDB" id="111841at2"/>
<protein>
    <submittedName>
        <fullName evidence="1">Putative MetA-pathway of phenol degradation</fullName>
    </submittedName>
</protein>
<dbReference type="InterPro" id="IPR025737">
    <property type="entry name" value="FApF"/>
</dbReference>
<accession>A0A1M7T1G5</accession>